<feature type="compositionally biased region" description="Basic residues" evidence="1">
    <location>
        <begin position="728"/>
        <end position="741"/>
    </location>
</feature>
<feature type="compositionally biased region" description="Basic and acidic residues" evidence="1">
    <location>
        <begin position="15"/>
        <end position="39"/>
    </location>
</feature>
<comment type="caution">
    <text evidence="2">The sequence shown here is derived from an EMBL/GenBank/DDBJ whole genome shotgun (WGS) entry which is preliminary data.</text>
</comment>
<feature type="region of interest" description="Disordered" evidence="1">
    <location>
        <begin position="643"/>
        <end position="745"/>
    </location>
</feature>
<feature type="compositionally biased region" description="Gly residues" evidence="1">
    <location>
        <begin position="502"/>
        <end position="513"/>
    </location>
</feature>
<feature type="compositionally biased region" description="Low complexity" evidence="1">
    <location>
        <begin position="711"/>
        <end position="727"/>
    </location>
</feature>
<feature type="compositionally biased region" description="Low complexity" evidence="1">
    <location>
        <begin position="860"/>
        <end position="869"/>
    </location>
</feature>
<feature type="compositionally biased region" description="Low complexity" evidence="1">
    <location>
        <begin position="397"/>
        <end position="411"/>
    </location>
</feature>
<feature type="region of interest" description="Disordered" evidence="1">
    <location>
        <begin position="1"/>
        <end position="80"/>
    </location>
</feature>
<keyword evidence="3" id="KW-1185">Reference proteome</keyword>
<evidence type="ECO:0000313" key="2">
    <source>
        <dbReference type="EMBL" id="KAJ4499638.1"/>
    </source>
</evidence>
<feature type="compositionally biased region" description="Basic and acidic residues" evidence="1">
    <location>
        <begin position="933"/>
        <end position="945"/>
    </location>
</feature>
<feature type="region of interest" description="Disordered" evidence="1">
    <location>
        <begin position="397"/>
        <end position="431"/>
    </location>
</feature>
<evidence type="ECO:0000256" key="1">
    <source>
        <dbReference type="SAM" id="MobiDB-lite"/>
    </source>
</evidence>
<sequence>MSSHSGSQIRKRSKSRETKRGTLREDSAVQESRESKEAGSRSFMGSVRRISFIGSSRKQGNGDQVNQEKQHQHKRTKSGVSLASLASVAIGDSGGAIRKSFDIDLHSHDEDDDPRPPPMPHPNLSQNQPTQALLPPIELLPPSPPQRESRDPTKSTATTTANNNPALANTTTNHFNSHTKPAPVSPVSPLTASLGRSTVAPSIGGKTIGGVSSGISNLTSSTSMPATSASSNVPRRNSLGDMRNSSPGNMQNSLGGLKIPARISQAQVGLKRDLGMVKEFAGRVEQLKTLQTTYHNLVAEVQGILDAQHAVAHAAQSQHVQYAPRPVSRPASPSPLGPSALSPSATSAPSPLGPSSTSPSLPSSPSSPSSKNIFRPISRIRSNTASTVLPSSYIEASSSSSSLASQSSPSAYIGTLDPTSSRHHEDTSNVNTDRVDSYKHLAAAFYTINSRYKIAWECAELLIELGGGPVGENGSSGGGSGDGNVGGKSGAESVPNSPPPHGNGGAGFPGSQGQGHPSTSISAPVALAFGTSQLVPGSQAKKSRERAITLSGDEASSKPGTPTPGIGMGERNYTGSYSSSTYITYSSTATSAPSMTTHITTHAIASTVPTPNMAWRASTGRHDLNQRQLLLLREMLNNEGGSGFVSGGEGFSGGTMQPGGGTVHPSQLGQYPRLDDTHHPNYHSSYQNSPEHSQHSSPVVTTPPALPASATYTHTPHTHPPHTYTHPTHTHTHPTHTHTHTHPSVPALEEEQQVNREWRWGDGNHGMNNTNNSTITLPSAPSEESSSVPSSGFGLGGARRVRGIGEGSGDAVNKKRKSSRLRGMSGLRDMLRSLTRSQNQSVPSTMNGMGAVPNGMAPPSTTSFSTESSSVDHHNPYYQHRYPHGIVPGSSHPLGLGAGAGPAQGPGGIGSAYTTSGRRRAKTSSGPDATSSVRERDQEKDKDGRSTSPYMRSTSPYTTSSLSVKASPRRPSLASIFRIGGRDGREVKEMRDGKAPPLSATSSTMPSAAALGSASSTSPSLSVPSPVSPNNAHKRESTGKTSGTSGSDEEDWDRLEEYPDGINTHHAHNHASNYSSNTSTTMRGRSPYTHHDGSLPPVPPLPTNALQASGSQTSLSLGLGLSGTSVGVPGVPARATRLSNVEENEHPEYPSDFQNDQADNHRESKTSLLNRTRSGSGTSSPVQSAQSRTITWGNKNLTGSVRSMPPQMPQALAPDSDALTTSRSRFSYNPQISHNSEGVSQILSGASTQQHTKLAMTPENIKPLLENANEVCARLGECIGEIRGLVGGLV</sequence>
<feature type="compositionally biased region" description="Polar residues" evidence="1">
    <location>
        <begin position="53"/>
        <end position="67"/>
    </location>
</feature>
<feature type="compositionally biased region" description="Gly residues" evidence="1">
    <location>
        <begin position="643"/>
        <end position="662"/>
    </location>
</feature>
<feature type="compositionally biased region" description="Polar residues" evidence="1">
    <location>
        <begin position="243"/>
        <end position="254"/>
    </location>
</feature>
<feature type="region of interest" description="Disordered" evidence="1">
    <location>
        <begin position="473"/>
        <end position="521"/>
    </location>
</feature>
<feature type="region of interest" description="Disordered" evidence="1">
    <location>
        <begin position="219"/>
        <end position="257"/>
    </location>
</feature>
<accession>A0ABQ8VTF0</accession>
<reference evidence="2" key="1">
    <citation type="submission" date="2022-08" db="EMBL/GenBank/DDBJ databases">
        <title>A Global Phylogenomic Analysis of the Shiitake Genus Lentinula.</title>
        <authorList>
            <consortium name="DOE Joint Genome Institute"/>
            <person name="Sierra-Patev S."/>
            <person name="Min B."/>
            <person name="Naranjo-Ortiz M."/>
            <person name="Looney B."/>
            <person name="Konkel Z."/>
            <person name="Slot J.C."/>
            <person name="Sakamoto Y."/>
            <person name="Steenwyk J.L."/>
            <person name="Rokas A."/>
            <person name="Carro J."/>
            <person name="Camarero S."/>
            <person name="Ferreira P."/>
            <person name="Molpeceres G."/>
            <person name="Ruiz-Duenas F.J."/>
            <person name="Serrano A."/>
            <person name="Henrissat B."/>
            <person name="Drula E."/>
            <person name="Hughes K.W."/>
            <person name="Mata J.L."/>
            <person name="Ishikawa N.K."/>
            <person name="Vargas-Isla R."/>
            <person name="Ushijima S."/>
            <person name="Smith C.A."/>
            <person name="Ahrendt S."/>
            <person name="Andreopoulos W."/>
            <person name="He G."/>
            <person name="Labutti K."/>
            <person name="Lipzen A."/>
            <person name="Ng V."/>
            <person name="Riley R."/>
            <person name="Sandor L."/>
            <person name="Barry K."/>
            <person name="Martinez A.T."/>
            <person name="Xiao Y."/>
            <person name="Gibbons J.G."/>
            <person name="Terashima K."/>
            <person name="Grigoriev I.V."/>
            <person name="Hibbett D.S."/>
        </authorList>
    </citation>
    <scope>NUCLEOTIDE SEQUENCE</scope>
    <source>
        <strain evidence="2">RHP3577 ss4</strain>
    </source>
</reference>
<feature type="compositionally biased region" description="Basic and acidic residues" evidence="1">
    <location>
        <begin position="980"/>
        <end position="994"/>
    </location>
</feature>
<dbReference type="EMBL" id="JANVFT010000010">
    <property type="protein sequence ID" value="KAJ4499638.1"/>
    <property type="molecule type" value="Genomic_DNA"/>
</dbReference>
<feature type="compositionally biased region" description="Low complexity" evidence="1">
    <location>
        <begin position="316"/>
        <end position="331"/>
    </location>
</feature>
<feature type="compositionally biased region" description="Polar residues" evidence="1">
    <location>
        <begin position="682"/>
        <end position="700"/>
    </location>
</feature>
<feature type="compositionally biased region" description="Polar residues" evidence="1">
    <location>
        <begin position="946"/>
        <end position="964"/>
    </location>
</feature>
<feature type="compositionally biased region" description="Basic and acidic residues" evidence="1">
    <location>
        <begin position="420"/>
        <end position="431"/>
    </location>
</feature>
<feature type="region of interest" description="Disordered" evidence="1">
    <location>
        <begin position="105"/>
        <end position="189"/>
    </location>
</feature>
<feature type="compositionally biased region" description="Low complexity" evidence="1">
    <location>
        <begin position="1070"/>
        <end position="1081"/>
    </location>
</feature>
<feature type="compositionally biased region" description="Polar residues" evidence="1">
    <location>
        <begin position="766"/>
        <end position="777"/>
    </location>
</feature>
<feature type="region of interest" description="Disordered" evidence="1">
    <location>
        <begin position="855"/>
        <end position="1110"/>
    </location>
</feature>
<feature type="compositionally biased region" description="Polar residues" evidence="1">
    <location>
        <begin position="923"/>
        <end position="932"/>
    </location>
</feature>
<evidence type="ECO:0000313" key="3">
    <source>
        <dbReference type="Proteomes" id="UP001150217"/>
    </source>
</evidence>
<feature type="region of interest" description="Disordered" evidence="1">
    <location>
        <begin position="759"/>
        <end position="819"/>
    </location>
</feature>
<gene>
    <name evidence="2" type="ORF">C8R41DRAFT_814618</name>
</gene>
<proteinExistence type="predicted"/>
<feature type="compositionally biased region" description="Gly residues" evidence="1">
    <location>
        <begin position="896"/>
        <end position="910"/>
    </location>
</feature>
<feature type="compositionally biased region" description="Low complexity" evidence="1">
    <location>
        <begin position="219"/>
        <end position="231"/>
    </location>
</feature>
<feature type="compositionally biased region" description="Gly residues" evidence="1">
    <location>
        <begin position="473"/>
        <end position="489"/>
    </location>
</feature>
<feature type="compositionally biased region" description="Low complexity" evidence="1">
    <location>
        <begin position="995"/>
        <end position="1031"/>
    </location>
</feature>
<name>A0ABQ8VTF0_9AGAR</name>
<dbReference type="Proteomes" id="UP001150217">
    <property type="component" value="Unassembled WGS sequence"/>
</dbReference>
<feature type="region of interest" description="Disordered" evidence="1">
    <location>
        <begin position="316"/>
        <end position="375"/>
    </location>
</feature>
<feature type="region of interest" description="Disordered" evidence="1">
    <location>
        <begin position="534"/>
        <end position="571"/>
    </location>
</feature>
<feature type="compositionally biased region" description="Polar residues" evidence="1">
    <location>
        <begin position="1166"/>
        <end position="1201"/>
    </location>
</feature>
<feature type="compositionally biased region" description="Low complexity" evidence="1">
    <location>
        <begin position="778"/>
        <end position="791"/>
    </location>
</feature>
<feature type="compositionally biased region" description="Low complexity" evidence="1">
    <location>
        <begin position="337"/>
        <end position="370"/>
    </location>
</feature>
<feature type="compositionally biased region" description="Low complexity" evidence="1">
    <location>
        <begin position="156"/>
        <end position="173"/>
    </location>
</feature>
<organism evidence="2 3">
    <name type="scientific">Lentinula lateritia</name>
    <dbReference type="NCBI Taxonomy" id="40482"/>
    <lineage>
        <taxon>Eukaryota</taxon>
        <taxon>Fungi</taxon>
        <taxon>Dikarya</taxon>
        <taxon>Basidiomycota</taxon>
        <taxon>Agaricomycotina</taxon>
        <taxon>Agaricomycetes</taxon>
        <taxon>Agaricomycetidae</taxon>
        <taxon>Agaricales</taxon>
        <taxon>Marasmiineae</taxon>
        <taxon>Omphalotaceae</taxon>
        <taxon>Lentinula</taxon>
    </lineage>
</organism>
<feature type="region of interest" description="Disordered" evidence="1">
    <location>
        <begin position="1142"/>
        <end position="1221"/>
    </location>
</feature>
<protein>
    <submittedName>
        <fullName evidence="2">Uncharacterized protein</fullName>
    </submittedName>
</protein>